<comment type="subcellular location">
    <subcellularLocation>
        <location evidence="1">Membrane</location>
        <topology evidence="1">Multi-pass membrane protein</topology>
    </subcellularLocation>
</comment>
<feature type="transmembrane region" description="Helical" evidence="6">
    <location>
        <begin position="228"/>
        <end position="248"/>
    </location>
</feature>
<dbReference type="PANTHER" id="PTHR33802:SF1">
    <property type="entry name" value="XK-RELATED PROTEIN"/>
    <property type="match status" value="1"/>
</dbReference>
<evidence type="ECO:0000313" key="8">
    <source>
        <dbReference type="Proteomes" id="UP000215896"/>
    </source>
</evidence>
<evidence type="ECO:0000256" key="4">
    <source>
        <dbReference type="ARBA" id="ARBA00022989"/>
    </source>
</evidence>
<evidence type="ECO:0000256" key="1">
    <source>
        <dbReference type="ARBA" id="ARBA00004141"/>
    </source>
</evidence>
<evidence type="ECO:0008006" key="9">
    <source>
        <dbReference type="Google" id="ProtNLM"/>
    </source>
</evidence>
<dbReference type="OrthoDB" id="5189031at2"/>
<sequence>MNDTTRRILVTVAMAVCLVGTAFGTGLIGTRVEESSGGSLAADATLLAPAGPAFTIWSVIYLGLLAHVVWQWLPAQRTSDRARATGPLIAVSMVLNAAWLGVTQVGWIWVSVLVIIALLAVLSIIGRRLARTRPTGPVETVVVDGTMGLYLGWVTIATVANIAAALASSGVDFGGANPIVAVVVLAVAGLIGLAQARSLGGKWGVGLALGWGLAWIAIGRLTDAPQSALVGVVAALVALLVLAATALFSRRTPAVASA</sequence>
<keyword evidence="3 6" id="KW-0812">Transmembrane</keyword>
<reference evidence="7 8" key="1">
    <citation type="submission" date="2017-07" db="EMBL/GenBank/DDBJ databases">
        <title>Draft whole genome sequences of clinical Proprionibacteriaceae strains.</title>
        <authorList>
            <person name="Bernier A.-M."/>
            <person name="Bernard K."/>
            <person name="Domingo M.-C."/>
        </authorList>
    </citation>
    <scope>NUCLEOTIDE SEQUENCE [LARGE SCALE GENOMIC DNA]</scope>
    <source>
        <strain evidence="7 8">NML 030167</strain>
    </source>
</reference>
<gene>
    <name evidence="7" type="ORF">CGZ94_08705</name>
</gene>
<feature type="transmembrane region" description="Helical" evidence="6">
    <location>
        <begin position="203"/>
        <end position="222"/>
    </location>
</feature>
<accession>A0A255GGU2</accession>
<dbReference type="RefSeq" id="WP_094405357.1">
    <property type="nucleotide sequence ID" value="NZ_NMVO01000012.1"/>
</dbReference>
<keyword evidence="4 6" id="KW-1133">Transmembrane helix</keyword>
<dbReference type="GO" id="GO:0016020">
    <property type="term" value="C:membrane"/>
    <property type="evidence" value="ECO:0007669"/>
    <property type="project" value="UniProtKB-SubCell"/>
</dbReference>
<evidence type="ECO:0000256" key="5">
    <source>
        <dbReference type="ARBA" id="ARBA00023136"/>
    </source>
</evidence>
<evidence type="ECO:0000313" key="7">
    <source>
        <dbReference type="EMBL" id="OYO14642.1"/>
    </source>
</evidence>
<proteinExistence type="inferred from homology"/>
<dbReference type="AlphaFoldDB" id="A0A255GGU2"/>
<feature type="transmembrane region" description="Helical" evidence="6">
    <location>
        <begin position="179"/>
        <end position="196"/>
    </location>
</feature>
<keyword evidence="5 6" id="KW-0472">Membrane</keyword>
<organism evidence="7 8">
    <name type="scientific">Enemella evansiae</name>
    <dbReference type="NCBI Taxonomy" id="2016499"/>
    <lineage>
        <taxon>Bacteria</taxon>
        <taxon>Bacillati</taxon>
        <taxon>Actinomycetota</taxon>
        <taxon>Actinomycetes</taxon>
        <taxon>Propionibacteriales</taxon>
        <taxon>Propionibacteriaceae</taxon>
        <taxon>Enemella</taxon>
    </lineage>
</organism>
<comment type="caution">
    <text evidence="7">The sequence shown here is derived from an EMBL/GenBank/DDBJ whole genome shotgun (WGS) entry which is preliminary data.</text>
</comment>
<dbReference type="Pfam" id="PF03073">
    <property type="entry name" value="TspO_MBR"/>
    <property type="match status" value="1"/>
</dbReference>
<dbReference type="Gene3D" id="1.20.1260.100">
    <property type="entry name" value="TspO/MBR protein"/>
    <property type="match status" value="1"/>
</dbReference>
<feature type="transmembrane region" description="Helical" evidence="6">
    <location>
        <begin position="147"/>
        <end position="167"/>
    </location>
</feature>
<protein>
    <recommendedName>
        <fullName evidence="9">Tryptophan-rich sensory protein</fullName>
    </recommendedName>
</protein>
<feature type="transmembrane region" description="Helical" evidence="6">
    <location>
        <begin position="106"/>
        <end position="126"/>
    </location>
</feature>
<name>A0A255GGU2_9ACTN</name>
<dbReference type="Proteomes" id="UP000215896">
    <property type="component" value="Unassembled WGS sequence"/>
</dbReference>
<feature type="transmembrane region" description="Helical" evidence="6">
    <location>
        <begin position="48"/>
        <end position="70"/>
    </location>
</feature>
<dbReference type="PANTHER" id="PTHR33802">
    <property type="entry name" value="SI:CH211-161H7.5-RELATED"/>
    <property type="match status" value="1"/>
</dbReference>
<dbReference type="InterPro" id="IPR004307">
    <property type="entry name" value="TspO_MBR"/>
</dbReference>
<evidence type="ECO:0000256" key="2">
    <source>
        <dbReference type="ARBA" id="ARBA00007524"/>
    </source>
</evidence>
<comment type="similarity">
    <text evidence="2">Belongs to the TspO/BZRP family.</text>
</comment>
<dbReference type="EMBL" id="NMVO01000012">
    <property type="protein sequence ID" value="OYO14642.1"/>
    <property type="molecule type" value="Genomic_DNA"/>
</dbReference>
<evidence type="ECO:0000256" key="6">
    <source>
        <dbReference type="SAM" id="Phobius"/>
    </source>
</evidence>
<evidence type="ECO:0000256" key="3">
    <source>
        <dbReference type="ARBA" id="ARBA00022692"/>
    </source>
</evidence>
<keyword evidence="8" id="KW-1185">Reference proteome</keyword>
<dbReference type="InterPro" id="IPR038330">
    <property type="entry name" value="TspO/MBR-related_sf"/>
</dbReference>
<feature type="transmembrane region" description="Helical" evidence="6">
    <location>
        <begin position="82"/>
        <end position="100"/>
    </location>
</feature>